<comment type="caution">
    <text evidence="1">The sequence shown here is derived from an EMBL/GenBank/DDBJ whole genome shotgun (WGS) entry which is preliminary data.</text>
</comment>
<reference evidence="1" key="1">
    <citation type="journal article" date="2020" name="Phytopathology">
        <title>Genome Sequence Resources of Colletotrichum truncatum, C. plurivorum, C. musicola, and C. sojae: Four Species Pathogenic to Soybean (Glycine max).</title>
        <authorList>
            <person name="Rogerio F."/>
            <person name="Boufleur T.R."/>
            <person name="Ciampi-Guillardi M."/>
            <person name="Sukno S.A."/>
            <person name="Thon M.R."/>
            <person name="Massola Junior N.S."/>
            <person name="Baroncelli R."/>
        </authorList>
    </citation>
    <scope>NUCLEOTIDE SEQUENCE</scope>
    <source>
        <strain evidence="1">LFN00145</strain>
    </source>
</reference>
<evidence type="ECO:0000313" key="2">
    <source>
        <dbReference type="Proteomes" id="UP000654918"/>
    </source>
</evidence>
<sequence length="154" mass="17307">MNLCMFGKLKKPSSNPGDMAEPTSTRCFGSNANPSYGEFQPLRFWRFYSGSYYTQLYWLTSRFIFISPPRDGLARSCLPGKLESTADHPGESYDLKTPLEIIAIPVETILRRLGDRDGETGLWTHALRRPSELGAPLGDRALGYRARPTVTTRT</sequence>
<dbReference type="Proteomes" id="UP000654918">
    <property type="component" value="Unassembled WGS sequence"/>
</dbReference>
<gene>
    <name evidence="1" type="ORF">CPLU01_09971</name>
</gene>
<name>A0A8H6K7Y7_9PEZI</name>
<dbReference type="AlphaFoldDB" id="A0A8H6K7Y7"/>
<organism evidence="1 2">
    <name type="scientific">Colletotrichum plurivorum</name>
    <dbReference type="NCBI Taxonomy" id="2175906"/>
    <lineage>
        <taxon>Eukaryota</taxon>
        <taxon>Fungi</taxon>
        <taxon>Dikarya</taxon>
        <taxon>Ascomycota</taxon>
        <taxon>Pezizomycotina</taxon>
        <taxon>Sordariomycetes</taxon>
        <taxon>Hypocreomycetidae</taxon>
        <taxon>Glomerellales</taxon>
        <taxon>Glomerellaceae</taxon>
        <taxon>Colletotrichum</taxon>
        <taxon>Colletotrichum orchidearum species complex</taxon>
    </lineage>
</organism>
<keyword evidence="2" id="KW-1185">Reference proteome</keyword>
<protein>
    <submittedName>
        <fullName evidence="1">Uncharacterized protein</fullName>
    </submittedName>
</protein>
<proteinExistence type="predicted"/>
<accession>A0A8H6K7Y7</accession>
<dbReference type="EMBL" id="WIGO01000164">
    <property type="protein sequence ID" value="KAF6825881.1"/>
    <property type="molecule type" value="Genomic_DNA"/>
</dbReference>
<evidence type="ECO:0000313" key="1">
    <source>
        <dbReference type="EMBL" id="KAF6825881.1"/>
    </source>
</evidence>